<dbReference type="STRING" id="1435377.SUSAZ_04935"/>
<accession>A0A0U3FE15</accession>
<dbReference type="Proteomes" id="UP000060043">
    <property type="component" value="Chromosome"/>
</dbReference>
<gene>
    <name evidence="1" type="ORF">ATY89_01160</name>
    <name evidence="2" type="ORF">ATZ20_04195</name>
</gene>
<proteinExistence type="predicted"/>
<evidence type="ECO:0000313" key="4">
    <source>
        <dbReference type="Proteomes" id="UP000065473"/>
    </source>
</evidence>
<dbReference type="Proteomes" id="UP000065473">
    <property type="component" value="Chromosome"/>
</dbReference>
<dbReference type="GeneID" id="14551572"/>
<organism evidence="2 3">
    <name type="scientific">Sulfolobus acidocaldarius</name>
    <dbReference type="NCBI Taxonomy" id="2285"/>
    <lineage>
        <taxon>Archaea</taxon>
        <taxon>Thermoproteota</taxon>
        <taxon>Thermoprotei</taxon>
        <taxon>Sulfolobales</taxon>
        <taxon>Sulfolobaceae</taxon>
        <taxon>Sulfolobus</taxon>
    </lineage>
</organism>
<dbReference type="EMBL" id="CP013695">
    <property type="protein sequence ID" value="ALU31418.1"/>
    <property type="molecule type" value="Genomic_DNA"/>
</dbReference>
<reference evidence="3 4" key="1">
    <citation type="submission" date="2015-12" db="EMBL/GenBank/DDBJ databases">
        <title>A stable core within a dynamic pangenome in Sulfolobus acidocaldarius.</title>
        <authorList>
            <person name="Anderson R."/>
            <person name="Kouris A."/>
            <person name="Seward C."/>
            <person name="Campbell K."/>
            <person name="Whitaker R."/>
        </authorList>
    </citation>
    <scope>NUCLEOTIDE SEQUENCE [LARGE SCALE GENOMIC DNA]</scope>
    <source>
        <strain evidence="1 4">GG12-C01-09</strain>
        <strain evidence="2 3">NG05B_CO5_07</strain>
    </source>
</reference>
<evidence type="ECO:0000313" key="2">
    <source>
        <dbReference type="EMBL" id="ALU31418.1"/>
    </source>
</evidence>
<dbReference type="PaxDb" id="1435377-SUSAZ_04935"/>
<dbReference type="EMBL" id="CP013694">
    <property type="protein sequence ID" value="ALU28700.1"/>
    <property type="molecule type" value="Genomic_DNA"/>
</dbReference>
<evidence type="ECO:0000313" key="3">
    <source>
        <dbReference type="Proteomes" id="UP000060043"/>
    </source>
</evidence>
<dbReference type="AlphaFoldDB" id="A0A0U3FE15"/>
<dbReference type="RefSeq" id="WP_011277921.1">
    <property type="nucleotide sequence ID" value="NZ_BHWZ01000002.1"/>
</dbReference>
<protein>
    <submittedName>
        <fullName evidence="2">Uncharacterized protein</fullName>
    </submittedName>
</protein>
<evidence type="ECO:0000313" key="1">
    <source>
        <dbReference type="EMBL" id="ALU28700.1"/>
    </source>
</evidence>
<sequence length="193" mass="22464">MRKFHDIIKDCKYYAFDDDTIYDLTECEILEPFLPVKILKFHVDRTLNKVNEISIKTDHLEASLELIEDISFLENSNFRNLITLLNTEPVYANLLFRKSKVNSLTLVLRNMKILKISYPHDIGDSLFYVKVFIDYADKFNTVHINSENDAIIFLNLARDNLPGKVSVLSGTVIDVEKSTSDRYLNFMKFLNLT</sequence>
<name>A0A0U3FE15_9CREN</name>